<keyword evidence="1" id="KW-0175">Coiled coil</keyword>
<feature type="region of interest" description="Disordered" evidence="2">
    <location>
        <begin position="328"/>
        <end position="362"/>
    </location>
</feature>
<feature type="region of interest" description="Disordered" evidence="2">
    <location>
        <begin position="187"/>
        <end position="209"/>
    </location>
</feature>
<sequence length="641" mass="75257">MYLKVWTAAMKYIKSQSDKGRIVDSKIVGQFMKQEGSLFLYMPSQELLENCKIRLSTNSENQPQQQIRQFELLQKRQFGSNIILNLRFGSLNFSKNGEAEFKTYTLDNNPNYGEDNQSQYSYKSRVTQSQARSQQQTIDNNLKNLQSMQYNGGNGGLTNGQKTSIVNSYAKKRNDSMAMSRKANDSLMRDKSPNQGHNNSNNNFQSPESKNHQYLQDFLNTQQKYFKSEYGKTEGIAKKDSKECLSQHSTSASKKNLGRQNNNQIIEQLYNLKKQNLDKDQIREKANHIHQTQINQMRNQIYSQGREALHSNNNKRVRNGNIDQLASAYSDGNNMKIGSPQNNSQNRANLSAMLPNPNDRFGEYKKQSIENRLGSSQNSNLNRTFFGQNYEQSPQQSQNQFQTQSQFFQSYKSQDPKLNLSLGQYSQHYPAFLRSNGPFQVYNHHKVKGDQYYDNNKRAKEEAKKRLKDQLEGIKQTRQQQKEVFHKQIVDQEEHFQIQQNMKRLNNVENLMYIQMQIESQKKKKELDQYERVQIYAKPHFGPEETEDIMLHHYSAKKNQQEQVKNSLLDQIKIQKEVKHIENQEEKQCDLKNLQLTQTIQVQEERRKRLMEAENKKKLRKAWIDQMNVKKTAKEYDNIFQ</sequence>
<evidence type="ECO:0000313" key="4">
    <source>
        <dbReference type="Proteomes" id="UP000039865"/>
    </source>
</evidence>
<accession>A0A078BAU9</accession>
<keyword evidence="4" id="KW-1185">Reference proteome</keyword>
<dbReference type="AlphaFoldDB" id="A0A078BAU9"/>
<feature type="compositionally biased region" description="Polar residues" evidence="2">
    <location>
        <begin position="246"/>
        <end position="260"/>
    </location>
</feature>
<dbReference type="EMBL" id="CCKQ01019669">
    <property type="protein sequence ID" value="CDW91690.1"/>
    <property type="molecule type" value="Genomic_DNA"/>
</dbReference>
<feature type="coiled-coil region" evidence="1">
    <location>
        <begin position="457"/>
        <end position="484"/>
    </location>
</feature>
<evidence type="ECO:0000256" key="1">
    <source>
        <dbReference type="SAM" id="Coils"/>
    </source>
</evidence>
<evidence type="ECO:0000313" key="3">
    <source>
        <dbReference type="EMBL" id="CDW91690.1"/>
    </source>
</evidence>
<name>A0A078BAU9_STYLE</name>
<dbReference type="Proteomes" id="UP000039865">
    <property type="component" value="Unassembled WGS sequence"/>
</dbReference>
<reference evidence="3 4" key="1">
    <citation type="submission" date="2014-06" db="EMBL/GenBank/DDBJ databases">
        <authorList>
            <person name="Swart Estienne"/>
        </authorList>
    </citation>
    <scope>NUCLEOTIDE SEQUENCE [LARGE SCALE GENOMIC DNA]</scope>
    <source>
        <strain evidence="3 4">130c</strain>
    </source>
</reference>
<gene>
    <name evidence="3" type="primary">Contig9460.g10122</name>
    <name evidence="3" type="ORF">STYLEM_20849</name>
</gene>
<feature type="compositionally biased region" description="Polar residues" evidence="2">
    <location>
        <begin position="339"/>
        <end position="349"/>
    </location>
</feature>
<proteinExistence type="predicted"/>
<organism evidence="3 4">
    <name type="scientific">Stylonychia lemnae</name>
    <name type="common">Ciliate</name>
    <dbReference type="NCBI Taxonomy" id="5949"/>
    <lineage>
        <taxon>Eukaryota</taxon>
        <taxon>Sar</taxon>
        <taxon>Alveolata</taxon>
        <taxon>Ciliophora</taxon>
        <taxon>Intramacronucleata</taxon>
        <taxon>Spirotrichea</taxon>
        <taxon>Stichotrichia</taxon>
        <taxon>Sporadotrichida</taxon>
        <taxon>Oxytrichidae</taxon>
        <taxon>Stylonychinae</taxon>
        <taxon>Stylonychia</taxon>
    </lineage>
</organism>
<feature type="region of interest" description="Disordered" evidence="2">
    <location>
        <begin position="106"/>
        <end position="135"/>
    </location>
</feature>
<dbReference type="InParanoid" id="A0A078BAU9"/>
<protein>
    <submittedName>
        <fullName evidence="3">Uncharacterized protein</fullName>
    </submittedName>
</protein>
<feature type="region of interest" description="Disordered" evidence="2">
    <location>
        <begin position="240"/>
        <end position="260"/>
    </location>
</feature>
<evidence type="ECO:0000256" key="2">
    <source>
        <dbReference type="SAM" id="MobiDB-lite"/>
    </source>
</evidence>